<dbReference type="EMBL" id="CP099419">
    <property type="protein sequence ID" value="USW48835.1"/>
    <property type="molecule type" value="Genomic_DNA"/>
</dbReference>
<proteinExistence type="predicted"/>
<evidence type="ECO:0000313" key="2">
    <source>
        <dbReference type="EMBL" id="USW48835.1"/>
    </source>
</evidence>
<protein>
    <submittedName>
        <fullName evidence="2">Uncharacterized protein</fullName>
    </submittedName>
</protein>
<name>A0A9Q9ALV4_9PEZI</name>
<feature type="region of interest" description="Disordered" evidence="1">
    <location>
        <begin position="28"/>
        <end position="61"/>
    </location>
</feature>
<dbReference type="Proteomes" id="UP001056384">
    <property type="component" value="Chromosome 2"/>
</dbReference>
<sequence>MTNDDATSTTSGPNHLTISTMPISKSAAFSDSGSVNPAPVNYPNGHPGTRASAVVGEPNPLSDAHAHALHVHTHLMRNKHKHNVISEDTTYPLPRVPNPPVIALAELAQLAPYEHKANPEKSVEQYYSERLGTRHFSIAF</sequence>
<reference evidence="2" key="1">
    <citation type="submission" date="2022-06" db="EMBL/GenBank/DDBJ databases">
        <title>Complete genome sequences of two strains of the flax pathogen Septoria linicola.</title>
        <authorList>
            <person name="Lapalu N."/>
            <person name="Simon A."/>
            <person name="Demenou B."/>
            <person name="Paumier D."/>
            <person name="Guillot M.-P."/>
            <person name="Gout L."/>
            <person name="Valade R."/>
        </authorList>
    </citation>
    <scope>NUCLEOTIDE SEQUENCE</scope>
    <source>
        <strain evidence="2">SE15195</strain>
    </source>
</reference>
<evidence type="ECO:0000313" key="3">
    <source>
        <dbReference type="Proteomes" id="UP001056384"/>
    </source>
</evidence>
<accession>A0A9Q9ALV4</accession>
<dbReference type="OrthoDB" id="407617at2759"/>
<evidence type="ECO:0000256" key="1">
    <source>
        <dbReference type="SAM" id="MobiDB-lite"/>
    </source>
</evidence>
<dbReference type="AlphaFoldDB" id="A0A9Q9ALV4"/>
<keyword evidence="3" id="KW-1185">Reference proteome</keyword>
<gene>
    <name evidence="2" type="ORF">Slin15195_G021540</name>
</gene>
<organism evidence="2 3">
    <name type="scientific">Septoria linicola</name>
    <dbReference type="NCBI Taxonomy" id="215465"/>
    <lineage>
        <taxon>Eukaryota</taxon>
        <taxon>Fungi</taxon>
        <taxon>Dikarya</taxon>
        <taxon>Ascomycota</taxon>
        <taxon>Pezizomycotina</taxon>
        <taxon>Dothideomycetes</taxon>
        <taxon>Dothideomycetidae</taxon>
        <taxon>Mycosphaerellales</taxon>
        <taxon>Mycosphaerellaceae</taxon>
        <taxon>Septoria</taxon>
    </lineage>
</organism>